<feature type="compositionally biased region" description="Low complexity" evidence="1">
    <location>
        <begin position="59"/>
        <end position="74"/>
    </location>
</feature>
<feature type="compositionally biased region" description="Low complexity" evidence="1">
    <location>
        <begin position="146"/>
        <end position="157"/>
    </location>
</feature>
<feature type="region of interest" description="Disordered" evidence="1">
    <location>
        <begin position="344"/>
        <end position="434"/>
    </location>
</feature>
<protein>
    <submittedName>
        <fullName evidence="2">Uncharacterized protein</fullName>
    </submittedName>
</protein>
<evidence type="ECO:0000256" key="1">
    <source>
        <dbReference type="SAM" id="MobiDB-lite"/>
    </source>
</evidence>
<feature type="region of interest" description="Disordered" evidence="1">
    <location>
        <begin position="487"/>
        <end position="525"/>
    </location>
</feature>
<feature type="compositionally biased region" description="Polar residues" evidence="1">
    <location>
        <begin position="395"/>
        <end position="407"/>
    </location>
</feature>
<accession>A0A8J2SQ12</accession>
<feature type="compositionally biased region" description="Basic and acidic residues" evidence="1">
    <location>
        <begin position="487"/>
        <end position="500"/>
    </location>
</feature>
<feature type="region of interest" description="Disordered" evidence="1">
    <location>
        <begin position="572"/>
        <end position="614"/>
    </location>
</feature>
<feature type="region of interest" description="Disordered" evidence="1">
    <location>
        <begin position="1"/>
        <end position="273"/>
    </location>
</feature>
<keyword evidence="3" id="KW-1185">Reference proteome</keyword>
<feature type="compositionally biased region" description="Polar residues" evidence="1">
    <location>
        <begin position="120"/>
        <end position="129"/>
    </location>
</feature>
<feature type="compositionally biased region" description="Polar residues" evidence="1">
    <location>
        <begin position="30"/>
        <end position="48"/>
    </location>
</feature>
<evidence type="ECO:0000313" key="3">
    <source>
        <dbReference type="Proteomes" id="UP000789595"/>
    </source>
</evidence>
<feature type="compositionally biased region" description="Low complexity" evidence="1">
    <location>
        <begin position="383"/>
        <end position="394"/>
    </location>
</feature>
<sequence>MPRASGAKSDALESKVAEHPAGASEKVSRTKSPSNASSSAVPLQSLITTRPGCEKRGESALAPPTASAIPIAPAWETPTANAGAAAGRKSPHGRKTPTSSRTPSPCFEKERQAAARKKSAQTSIKSAQSAFRPPDAQAKKKKAPSKKPSPYSQQPRKAPLPRAPRAPLPGRRGRASSLEVVEEDPAKNEEGDSTDDDGELRSITAGLAPGRHQVVPTRAKPPPPPKQASSPSSRRGARSPASPAPGSKPKKRAPSPRQKSPTSEAPLRASLKRVLAAEEMAPFTTKQSLEEIEQLQNLLDQKKSQLLRSADPSPTPHEEDEKKDDEEVARSALGRLTEMSRRLADASKNVDQADADAAHDAALEAAEDEEVASIVSGPKHVYGGSISSSGQPSSDTQVDAFTESILQSKRDEIVHTSAPTGESDSDRPVAPNDKMFSSAYGAWVAKSRPTKKEASGRQPPVHETFGLGVSTEDEYAPLSFRVLDDLEERTGIQERPRPPHIDVNPPRRSLDGWRRPPSFRSFASTSPETVISSVSDYTTWSCASPRSPNHVEFTYRPPPEFVPRIRLEALRSPRSSGDLQAFSPDPAKSVSSLYSPRSAFTPRSDASARGRPKE</sequence>
<comment type="caution">
    <text evidence="2">The sequence shown here is derived from an EMBL/GenBank/DDBJ whole genome shotgun (WGS) entry which is preliminary data.</text>
</comment>
<feature type="region of interest" description="Disordered" evidence="1">
    <location>
        <begin position="447"/>
        <end position="469"/>
    </location>
</feature>
<feature type="region of interest" description="Disordered" evidence="1">
    <location>
        <begin position="303"/>
        <end position="328"/>
    </location>
</feature>
<dbReference type="Proteomes" id="UP000789595">
    <property type="component" value="Unassembled WGS sequence"/>
</dbReference>
<proteinExistence type="predicted"/>
<feature type="compositionally biased region" description="Low complexity" evidence="1">
    <location>
        <begin position="227"/>
        <end position="247"/>
    </location>
</feature>
<dbReference type="OrthoDB" id="10681596at2759"/>
<reference evidence="2" key="1">
    <citation type="submission" date="2021-11" db="EMBL/GenBank/DDBJ databases">
        <authorList>
            <consortium name="Genoscope - CEA"/>
            <person name="William W."/>
        </authorList>
    </citation>
    <scope>NUCLEOTIDE SEQUENCE</scope>
</reference>
<gene>
    <name evidence="2" type="ORF">PECAL_3P04450</name>
</gene>
<dbReference type="EMBL" id="CAKKNE010000003">
    <property type="protein sequence ID" value="CAH0370549.1"/>
    <property type="molecule type" value="Genomic_DNA"/>
</dbReference>
<organism evidence="2 3">
    <name type="scientific">Pelagomonas calceolata</name>
    <dbReference type="NCBI Taxonomy" id="35677"/>
    <lineage>
        <taxon>Eukaryota</taxon>
        <taxon>Sar</taxon>
        <taxon>Stramenopiles</taxon>
        <taxon>Ochrophyta</taxon>
        <taxon>Pelagophyceae</taxon>
        <taxon>Pelagomonadales</taxon>
        <taxon>Pelagomonadaceae</taxon>
        <taxon>Pelagomonas</taxon>
    </lineage>
</organism>
<dbReference type="AlphaFoldDB" id="A0A8J2SQ12"/>
<name>A0A8J2SQ12_9STRA</name>
<evidence type="ECO:0000313" key="2">
    <source>
        <dbReference type="EMBL" id="CAH0370549.1"/>
    </source>
</evidence>